<comment type="caution">
    <text evidence="1">The sequence shown here is derived from an EMBL/GenBank/DDBJ whole genome shotgun (WGS) entry which is preliminary data.</text>
</comment>
<accession>A0ABW3K1S0</accession>
<proteinExistence type="predicted"/>
<evidence type="ECO:0000313" key="1">
    <source>
        <dbReference type="EMBL" id="MFD0999950.1"/>
    </source>
</evidence>
<dbReference type="InterPro" id="IPR049249">
    <property type="entry name" value="DUF6882"/>
</dbReference>
<gene>
    <name evidence="1" type="ORF">ACFQ21_11575</name>
</gene>
<protein>
    <submittedName>
        <fullName evidence="1">DUF6882 domain-containing protein</fullName>
    </submittedName>
</protein>
<dbReference type="RefSeq" id="WP_377579118.1">
    <property type="nucleotide sequence ID" value="NZ_JBHTKA010000003.1"/>
</dbReference>
<dbReference type="EMBL" id="JBHTKA010000003">
    <property type="protein sequence ID" value="MFD0999950.1"/>
    <property type="molecule type" value="Genomic_DNA"/>
</dbReference>
<sequence>MSVDTFEIFADECCQQISAMQNSFLESYDMDSYENWFFDKDFGVFHFQSNDGRNLYFNYTLAGSFSTKTNTWKWSWANEYLKDSERRDIEKVRAFGLDKGYTQLFTGLIDGDEYTGWAMTSVAAKVLDAIGVYRFSEDHLFFYFVFTGVVSEEEYTKQKEKYNVTCGAHGARRAAFVCQHLNSYTRTGFHEPFDSDPSIEADDDYQAWCDACEKVRLHEGEWNDVSEGFAKIRLVCDQCFFEIKAKNVDEDSNDNNR</sequence>
<evidence type="ECO:0000313" key="2">
    <source>
        <dbReference type="Proteomes" id="UP001597112"/>
    </source>
</evidence>
<organism evidence="1 2">
    <name type="scientific">Ohtaekwangia kribbensis</name>
    <dbReference type="NCBI Taxonomy" id="688913"/>
    <lineage>
        <taxon>Bacteria</taxon>
        <taxon>Pseudomonadati</taxon>
        <taxon>Bacteroidota</taxon>
        <taxon>Cytophagia</taxon>
        <taxon>Cytophagales</taxon>
        <taxon>Fulvivirgaceae</taxon>
        <taxon>Ohtaekwangia</taxon>
    </lineage>
</organism>
<dbReference type="Proteomes" id="UP001597112">
    <property type="component" value="Unassembled WGS sequence"/>
</dbReference>
<keyword evidence="2" id="KW-1185">Reference proteome</keyword>
<reference evidence="2" key="1">
    <citation type="journal article" date="2019" name="Int. J. Syst. Evol. Microbiol.">
        <title>The Global Catalogue of Microorganisms (GCM) 10K type strain sequencing project: providing services to taxonomists for standard genome sequencing and annotation.</title>
        <authorList>
            <consortium name="The Broad Institute Genomics Platform"/>
            <consortium name="The Broad Institute Genome Sequencing Center for Infectious Disease"/>
            <person name="Wu L."/>
            <person name="Ma J."/>
        </authorList>
    </citation>
    <scope>NUCLEOTIDE SEQUENCE [LARGE SCALE GENOMIC DNA]</scope>
    <source>
        <strain evidence="2">CCUG 58938</strain>
    </source>
</reference>
<dbReference type="Pfam" id="PF21813">
    <property type="entry name" value="DUF6882"/>
    <property type="match status" value="1"/>
</dbReference>
<name>A0ABW3K1S0_9BACT</name>